<accession>A0A401GZI2</accession>
<keyword evidence="4" id="KW-0807">Transducer</keyword>
<dbReference type="GO" id="GO:0003924">
    <property type="term" value="F:GTPase activity"/>
    <property type="evidence" value="ECO:0007669"/>
    <property type="project" value="InterPro"/>
</dbReference>
<dbReference type="GeneID" id="38784490"/>
<dbReference type="RefSeq" id="XP_027618486.1">
    <property type="nucleotide sequence ID" value="XM_027762685.1"/>
</dbReference>
<dbReference type="InterPro" id="IPR001019">
    <property type="entry name" value="Gprotein_alpha_su"/>
</dbReference>
<dbReference type="CDD" id="cd00066">
    <property type="entry name" value="G-alpha"/>
    <property type="match status" value="1"/>
</dbReference>
<reference evidence="8 9" key="1">
    <citation type="journal article" date="2018" name="Sci. Rep.">
        <title>Genome sequence of the cauliflower mushroom Sparassis crispa (Hanabiratake) and its association with beneficial usage.</title>
        <authorList>
            <person name="Kiyama R."/>
            <person name="Furutani Y."/>
            <person name="Kawaguchi K."/>
            <person name="Nakanishi T."/>
        </authorList>
    </citation>
    <scope>NUCLEOTIDE SEQUENCE [LARGE SCALE GENOMIC DNA]</scope>
</reference>
<organism evidence="8 9">
    <name type="scientific">Sparassis crispa</name>
    <dbReference type="NCBI Taxonomy" id="139825"/>
    <lineage>
        <taxon>Eukaryota</taxon>
        <taxon>Fungi</taxon>
        <taxon>Dikarya</taxon>
        <taxon>Basidiomycota</taxon>
        <taxon>Agaricomycotina</taxon>
        <taxon>Agaricomycetes</taxon>
        <taxon>Polyporales</taxon>
        <taxon>Sparassidaceae</taxon>
        <taxon>Sparassis</taxon>
    </lineage>
</organism>
<dbReference type="PANTHER" id="PTHR10218:SF360">
    <property type="entry name" value="GUANINE NUCLEOTIDE-BINDING PROTEIN SUBUNIT ALPHA HOMOLOG"/>
    <property type="match status" value="1"/>
</dbReference>
<dbReference type="Gene3D" id="1.10.400.10">
    <property type="entry name" value="GI Alpha 1, domain 2-like"/>
    <property type="match status" value="1"/>
</dbReference>
<dbReference type="Proteomes" id="UP000287166">
    <property type="component" value="Unassembled WGS sequence"/>
</dbReference>
<name>A0A401GZI2_9APHY</name>
<dbReference type="SUPFAM" id="SSF47895">
    <property type="entry name" value="Transducin (alpha subunit), insertion domain"/>
    <property type="match status" value="1"/>
</dbReference>
<feature type="region of interest" description="Disordered" evidence="7">
    <location>
        <begin position="13"/>
        <end position="32"/>
    </location>
</feature>
<protein>
    <submittedName>
        <fullName evidence="8">Guanine nucleotide-binding protein alpha-4 subunit</fullName>
    </submittedName>
</protein>
<keyword evidence="1 6" id="KW-0479">Metal-binding</keyword>
<dbReference type="OrthoDB" id="5817230at2759"/>
<dbReference type="FunFam" id="3.40.50.300:FF:000692">
    <property type="entry name" value="Guanine nucleotide-binding protein subunit alpha"/>
    <property type="match status" value="1"/>
</dbReference>
<feature type="binding site" evidence="6">
    <location>
        <position position="293"/>
    </location>
    <ligand>
        <name>Mg(2+)</name>
        <dbReference type="ChEBI" id="CHEBI:18420"/>
    </ligand>
</feature>
<evidence type="ECO:0000256" key="1">
    <source>
        <dbReference type="ARBA" id="ARBA00022723"/>
    </source>
</evidence>
<dbReference type="EMBL" id="BFAD01000011">
    <property type="protein sequence ID" value="GBE87573.1"/>
    <property type="molecule type" value="Genomic_DNA"/>
</dbReference>
<feature type="binding site" evidence="5">
    <location>
        <begin position="388"/>
        <end position="391"/>
    </location>
    <ligand>
        <name>GTP</name>
        <dbReference type="ChEBI" id="CHEBI:37565"/>
    </ligand>
</feature>
<dbReference type="InterPro" id="IPR027417">
    <property type="entry name" value="P-loop_NTPase"/>
</dbReference>
<dbReference type="InParanoid" id="A0A401GZI2"/>
<dbReference type="SMART" id="SM00275">
    <property type="entry name" value="G_alpha"/>
    <property type="match status" value="1"/>
</dbReference>
<gene>
    <name evidence="8" type="ORF">SCP_1102500</name>
</gene>
<dbReference type="GO" id="GO:0031683">
    <property type="term" value="F:G-protein beta/gamma-subunit complex binding"/>
    <property type="evidence" value="ECO:0007669"/>
    <property type="project" value="InterPro"/>
</dbReference>
<evidence type="ECO:0000256" key="6">
    <source>
        <dbReference type="PIRSR" id="PIRSR601019-2"/>
    </source>
</evidence>
<dbReference type="Gene3D" id="3.40.50.300">
    <property type="entry name" value="P-loop containing nucleotide triphosphate hydrolases"/>
    <property type="match status" value="2"/>
</dbReference>
<evidence type="ECO:0000313" key="8">
    <source>
        <dbReference type="EMBL" id="GBE87573.1"/>
    </source>
</evidence>
<dbReference type="GO" id="GO:0005737">
    <property type="term" value="C:cytoplasm"/>
    <property type="evidence" value="ECO:0007669"/>
    <property type="project" value="TreeGrafter"/>
</dbReference>
<dbReference type="STRING" id="139825.A0A401GZI2"/>
<dbReference type="GO" id="GO:0005834">
    <property type="term" value="C:heterotrimeric G-protein complex"/>
    <property type="evidence" value="ECO:0007669"/>
    <property type="project" value="TreeGrafter"/>
</dbReference>
<keyword evidence="6" id="KW-0460">Magnesium</keyword>
<dbReference type="PRINTS" id="PR00318">
    <property type="entry name" value="GPROTEINA"/>
</dbReference>
<evidence type="ECO:0000256" key="7">
    <source>
        <dbReference type="SAM" id="MobiDB-lite"/>
    </source>
</evidence>
<sequence length="478" mass="54417">MQVFAASFSWGDDPLARALAPPPNESDEERTARMNVEIEAKRISDKIDEELQRQEKVKKKEPRPVKILLLGQSESGKSTTLKNFQLMNSPKAFRSERASWRAVIHLNVVRSIRLILDAMTEAQADPEGSSSGYPRLTTEHLMLKMQLSPLVQVEEALARKLVPSGTAAFDAARFSQDDKVYYTNSVRSREVAVNSQFAWKGIFSRFVASTRQSFESDASGPGWENMDDTGRVICACREDMIRLWNDATIQALLHAQHLKLEDMPGFFLDSLDRVASPKYVPTDDDILRARLKTLGVTEYRFMIKDKTLTAALREWRIYDVGGHRSSRAAWAPFFDDMDAILFLAPISAFNQTLEEDPNVNRLEDSILLWKSIIANPLLAETSIVLFLNKVDIFKAKLEAGVKLSRYIVSYGNRPNDYESTSNYLRRKFGQVLRDHSPQPRYFYFHFTTVTDTKTTSTILRDVQDTVVLKSLQKSNLIE</sequence>
<dbReference type="GO" id="GO:0007188">
    <property type="term" value="P:adenylate cyclase-modulating G protein-coupled receptor signaling pathway"/>
    <property type="evidence" value="ECO:0007669"/>
    <property type="project" value="TreeGrafter"/>
</dbReference>
<dbReference type="GO" id="GO:0046872">
    <property type="term" value="F:metal ion binding"/>
    <property type="evidence" value="ECO:0007669"/>
    <property type="project" value="UniProtKB-KW"/>
</dbReference>
<keyword evidence="2 5" id="KW-0547">Nucleotide-binding</keyword>
<comment type="caution">
    <text evidence="8">The sequence shown here is derived from an EMBL/GenBank/DDBJ whole genome shotgun (WGS) entry which is preliminary data.</text>
</comment>
<dbReference type="GO" id="GO:0001664">
    <property type="term" value="F:G protein-coupled receptor binding"/>
    <property type="evidence" value="ECO:0007669"/>
    <property type="project" value="TreeGrafter"/>
</dbReference>
<evidence type="ECO:0000256" key="2">
    <source>
        <dbReference type="ARBA" id="ARBA00022741"/>
    </source>
</evidence>
<feature type="binding site" evidence="5">
    <location>
        <begin position="287"/>
        <end position="293"/>
    </location>
    <ligand>
        <name>GTP</name>
        <dbReference type="ChEBI" id="CHEBI:37565"/>
    </ligand>
</feature>
<dbReference type="InterPro" id="IPR011025">
    <property type="entry name" value="GproteinA_insert"/>
</dbReference>
<evidence type="ECO:0000256" key="4">
    <source>
        <dbReference type="ARBA" id="ARBA00023224"/>
    </source>
</evidence>
<evidence type="ECO:0000256" key="3">
    <source>
        <dbReference type="ARBA" id="ARBA00023134"/>
    </source>
</evidence>
<keyword evidence="9" id="KW-1185">Reference proteome</keyword>
<dbReference type="Pfam" id="PF00503">
    <property type="entry name" value="G-alpha"/>
    <property type="match status" value="1"/>
</dbReference>
<dbReference type="AlphaFoldDB" id="A0A401GZI2"/>
<evidence type="ECO:0000256" key="5">
    <source>
        <dbReference type="PIRSR" id="PIRSR601019-1"/>
    </source>
</evidence>
<dbReference type="SUPFAM" id="SSF52540">
    <property type="entry name" value="P-loop containing nucleoside triphosphate hydrolases"/>
    <property type="match status" value="1"/>
</dbReference>
<dbReference type="GO" id="GO:0005525">
    <property type="term" value="F:GTP binding"/>
    <property type="evidence" value="ECO:0007669"/>
    <property type="project" value="UniProtKB-KW"/>
</dbReference>
<dbReference type="PANTHER" id="PTHR10218">
    <property type="entry name" value="GTP-BINDING PROTEIN ALPHA SUBUNIT"/>
    <property type="match status" value="1"/>
</dbReference>
<proteinExistence type="predicted"/>
<dbReference type="PROSITE" id="PS51882">
    <property type="entry name" value="G_ALPHA"/>
    <property type="match status" value="1"/>
</dbReference>
<keyword evidence="3 5" id="KW-0342">GTP-binding</keyword>
<evidence type="ECO:0000313" key="9">
    <source>
        <dbReference type="Proteomes" id="UP000287166"/>
    </source>
</evidence>